<dbReference type="VEuPathDB" id="PiroplasmaDB:TA16340"/>
<dbReference type="GO" id="GO:0048205">
    <property type="term" value="P:COPI coating of Golgi vesicle"/>
    <property type="evidence" value="ECO:0007669"/>
    <property type="project" value="TreeGrafter"/>
</dbReference>
<accession>Q4UIU7</accession>
<gene>
    <name evidence="8" type="ORF">TA16340</name>
</gene>
<dbReference type="eggNOG" id="KOG0704">
    <property type="taxonomic scope" value="Eukaryota"/>
</dbReference>
<feature type="domain" description="Arf-GAP" evidence="7">
    <location>
        <begin position="21"/>
        <end position="103"/>
    </location>
</feature>
<evidence type="ECO:0000256" key="1">
    <source>
        <dbReference type="ARBA" id="ARBA00022468"/>
    </source>
</evidence>
<dbReference type="PANTHER" id="PTHR45686">
    <property type="entry name" value="ADP-RIBOSYLATION FACTOR GTPASE ACTIVATING PROTEIN 3, ISOFORM H-RELATED"/>
    <property type="match status" value="1"/>
</dbReference>
<dbReference type="EMBL" id="CR940347">
    <property type="protein sequence ID" value="CAI72992.1"/>
    <property type="molecule type" value="Genomic_DNA"/>
</dbReference>
<dbReference type="InterPro" id="IPR038508">
    <property type="entry name" value="ArfGAP_dom_sf"/>
</dbReference>
<dbReference type="InterPro" id="IPR037278">
    <property type="entry name" value="ARFGAP/RecO"/>
</dbReference>
<evidence type="ECO:0000256" key="5">
    <source>
        <dbReference type="PROSITE-ProRule" id="PRU00288"/>
    </source>
</evidence>
<evidence type="ECO:0000259" key="7">
    <source>
        <dbReference type="PROSITE" id="PS50115"/>
    </source>
</evidence>
<evidence type="ECO:0000256" key="3">
    <source>
        <dbReference type="ARBA" id="ARBA00022771"/>
    </source>
</evidence>
<evidence type="ECO:0000313" key="9">
    <source>
        <dbReference type="Proteomes" id="UP000001950"/>
    </source>
</evidence>
<dbReference type="Gene3D" id="1.10.220.150">
    <property type="entry name" value="Arf GTPase activating protein"/>
    <property type="match status" value="1"/>
</dbReference>
<feature type="region of interest" description="Disordered" evidence="6">
    <location>
        <begin position="280"/>
        <end position="310"/>
    </location>
</feature>
<keyword evidence="9" id="KW-1185">Reference proteome</keyword>
<dbReference type="Proteomes" id="UP000001950">
    <property type="component" value="Chromosome 1"/>
</dbReference>
<feature type="compositionally biased region" description="Polar residues" evidence="6">
    <location>
        <begin position="212"/>
        <end position="230"/>
    </location>
</feature>
<dbReference type="InParanoid" id="Q4UIU7"/>
<dbReference type="SMART" id="SM00105">
    <property type="entry name" value="ArfGap"/>
    <property type="match status" value="1"/>
</dbReference>
<keyword evidence="1" id="KW-0343">GTPase activation</keyword>
<dbReference type="InterPro" id="IPR001164">
    <property type="entry name" value="ArfGAP_dom"/>
</dbReference>
<evidence type="ECO:0000256" key="4">
    <source>
        <dbReference type="ARBA" id="ARBA00022833"/>
    </source>
</evidence>
<proteinExistence type="predicted"/>
<feature type="compositionally biased region" description="Polar residues" evidence="6">
    <location>
        <begin position="387"/>
        <end position="401"/>
    </location>
</feature>
<dbReference type="Pfam" id="PF01412">
    <property type="entry name" value="ArfGap"/>
    <property type="match status" value="1"/>
</dbReference>
<evidence type="ECO:0000256" key="2">
    <source>
        <dbReference type="ARBA" id="ARBA00022723"/>
    </source>
</evidence>
<keyword evidence="4" id="KW-0862">Zinc</keyword>
<organism evidence="8 9">
    <name type="scientific">Theileria annulata</name>
    <dbReference type="NCBI Taxonomy" id="5874"/>
    <lineage>
        <taxon>Eukaryota</taxon>
        <taxon>Sar</taxon>
        <taxon>Alveolata</taxon>
        <taxon>Apicomplexa</taxon>
        <taxon>Aconoidasida</taxon>
        <taxon>Piroplasmida</taxon>
        <taxon>Theileriidae</taxon>
        <taxon>Theileria</taxon>
    </lineage>
</organism>
<feature type="compositionally biased region" description="Polar residues" evidence="6">
    <location>
        <begin position="280"/>
        <end position="298"/>
    </location>
</feature>
<feature type="compositionally biased region" description="Basic and acidic residues" evidence="6">
    <location>
        <begin position="131"/>
        <end position="148"/>
    </location>
</feature>
<evidence type="ECO:0000313" key="8">
    <source>
        <dbReference type="EMBL" id="CAI72992.1"/>
    </source>
</evidence>
<keyword evidence="3 5" id="KW-0863">Zinc-finger</keyword>
<dbReference type="OMA" id="PENTTCF"/>
<feature type="region of interest" description="Disordered" evidence="6">
    <location>
        <begin position="131"/>
        <end position="154"/>
    </location>
</feature>
<dbReference type="SUPFAM" id="SSF57863">
    <property type="entry name" value="ArfGap/RecO-like zinc finger"/>
    <property type="match status" value="1"/>
</dbReference>
<dbReference type="KEGG" id="tan:TA16340"/>
<dbReference type="STRING" id="5874.Q4UIU7"/>
<dbReference type="GeneID" id="3863398"/>
<dbReference type="OrthoDB" id="10266696at2759"/>
<dbReference type="GO" id="GO:0005096">
    <property type="term" value="F:GTPase activator activity"/>
    <property type="evidence" value="ECO:0007669"/>
    <property type="project" value="UniProtKB-KW"/>
</dbReference>
<evidence type="ECO:0000256" key="6">
    <source>
        <dbReference type="SAM" id="MobiDB-lite"/>
    </source>
</evidence>
<dbReference type="GO" id="GO:0000139">
    <property type="term" value="C:Golgi membrane"/>
    <property type="evidence" value="ECO:0007669"/>
    <property type="project" value="GOC"/>
</dbReference>
<feature type="region of interest" description="Disordered" evidence="6">
    <location>
        <begin position="329"/>
        <end position="403"/>
    </location>
</feature>
<dbReference type="GO" id="GO:0008270">
    <property type="term" value="F:zinc ion binding"/>
    <property type="evidence" value="ECO:0007669"/>
    <property type="project" value="UniProtKB-KW"/>
</dbReference>
<dbReference type="PANTHER" id="PTHR45686:SF4">
    <property type="entry name" value="ADP-RIBOSYLATION FACTOR GTPASE ACTIVATING PROTEIN 3, ISOFORM H"/>
    <property type="match status" value="1"/>
</dbReference>
<feature type="region of interest" description="Disordered" evidence="6">
    <location>
        <begin position="211"/>
        <end position="231"/>
    </location>
</feature>
<sequence length="523" mass="58100">MDWILSLKVDQRGFVSEADREEFFRRQFRIPENTTCFECGFSNPKWLSLSFAIYLCLNCSGRHRQLGSHISFVRSVDMDRFMRDQLIRLHVGGNQKFNAYLSSENLLQKPTDYDNSKVLSYSYTLDDEVAKARGEKVPEDESPTKEDESPNLDPEQMQNLLQSDQYSFADLEKLINELSLQSSLKDDAEKFADLKNLDFSDLGNLEIPSFDPSVSSSAKAPEQGNTSDNFDFSKFDPSNFDPANFNFENFSEFASNVQIPNTLDTNDAFLNMDFPNEVPSTSSFNQVPNSNLGTNKSSGSRRKRSANNKFSSKADDFDFETFEKENNLESAFPGPSLHGDGDVVGDDPLASFVSPQSASPNQSSSFPFSKSPPLSSTMPSTIPFPGGTQNPLQSTPLTVGGTSPLDGSVPNAFLNNEFLQAVNSQSPPDLSKFEGKSSISSDAFFGANNPQGFSPTQFNPETMAFSSDEYFGKPRPPNLHYVPTIEEQALQNLNELRENLVNAISKGGALLEKAKQWLNTNQF</sequence>
<name>Q4UIU7_THEAN</name>
<reference evidence="8 9" key="1">
    <citation type="journal article" date="2005" name="Science">
        <title>Genome of the host-cell transforming parasite Theileria annulata compared with T. parva.</title>
        <authorList>
            <person name="Pain A."/>
            <person name="Renauld H."/>
            <person name="Berriman M."/>
            <person name="Murphy L."/>
            <person name="Yeats C.A."/>
            <person name="Weir W."/>
            <person name="Kerhornou A."/>
            <person name="Aslett M."/>
            <person name="Bishop R."/>
            <person name="Bouchier C."/>
            <person name="Cochet M."/>
            <person name="Coulson R.M.R."/>
            <person name="Cronin A."/>
            <person name="de Villiers E.P."/>
            <person name="Fraser A."/>
            <person name="Fosker N."/>
            <person name="Gardner M."/>
            <person name="Goble A."/>
            <person name="Griffiths-Jones S."/>
            <person name="Harris D.E."/>
            <person name="Katzer F."/>
            <person name="Larke N."/>
            <person name="Lord A."/>
            <person name="Maser P."/>
            <person name="McKellar S."/>
            <person name="Mooney P."/>
            <person name="Morton F."/>
            <person name="Nene V."/>
            <person name="O'Neil S."/>
            <person name="Price C."/>
            <person name="Quail M.A."/>
            <person name="Rabbinowitsch E."/>
            <person name="Rawlings N.D."/>
            <person name="Rutter S."/>
            <person name="Saunders D."/>
            <person name="Seeger K."/>
            <person name="Shah T."/>
            <person name="Squares R."/>
            <person name="Squares S."/>
            <person name="Tivey A."/>
            <person name="Walker A.R."/>
            <person name="Woodward J."/>
            <person name="Dobbelaere D.A.E."/>
            <person name="Langsley G."/>
            <person name="Rajandream M.A."/>
            <person name="McKeever D."/>
            <person name="Shiels B."/>
            <person name="Tait A."/>
            <person name="Barrell B.G."/>
            <person name="Hall N."/>
        </authorList>
    </citation>
    <scope>NUCLEOTIDE SEQUENCE [LARGE SCALE GENOMIC DNA]</scope>
    <source>
        <strain evidence="9">Ankara</strain>
    </source>
</reference>
<keyword evidence="2" id="KW-0479">Metal-binding</keyword>
<dbReference type="PROSITE" id="PS50115">
    <property type="entry name" value="ARFGAP"/>
    <property type="match status" value="1"/>
</dbReference>
<dbReference type="AlphaFoldDB" id="Q4UIU7"/>
<dbReference type="RefSeq" id="XP_953670.1">
    <property type="nucleotide sequence ID" value="XM_948577.1"/>
</dbReference>
<dbReference type="CDD" id="cd08831">
    <property type="entry name" value="ArfGap_ArfGap2_3_like"/>
    <property type="match status" value="1"/>
</dbReference>
<feature type="compositionally biased region" description="Low complexity" evidence="6">
    <location>
        <begin position="354"/>
        <end position="376"/>
    </location>
</feature>
<dbReference type="PRINTS" id="PR00405">
    <property type="entry name" value="REVINTRACTNG"/>
</dbReference>
<protein>
    <submittedName>
        <fullName evidence="8">ADP-ribosylation factor (ARF) GTP-ase activating protein, putative</fullName>
    </submittedName>
</protein>